<dbReference type="Gene3D" id="1.20.58.930">
    <property type="match status" value="1"/>
</dbReference>
<evidence type="ECO:0000256" key="11">
    <source>
        <dbReference type="ARBA" id="ARBA00023115"/>
    </source>
</evidence>
<dbReference type="Proteomes" id="UP000235116">
    <property type="component" value="Chromosome"/>
</dbReference>
<dbReference type="InterPro" id="IPR041128">
    <property type="entry name" value="Arg_decarbox_C"/>
</dbReference>
<comment type="cofactor">
    <cofactor evidence="1 14">
        <name>pyridoxal 5'-phosphate</name>
        <dbReference type="ChEBI" id="CHEBI:597326"/>
    </cofactor>
</comment>
<comment type="function">
    <text evidence="3">Catalyzes the biosynthesis of agmatine from arginine.</text>
</comment>
<dbReference type="RefSeq" id="WP_101893987.1">
    <property type="nucleotide sequence ID" value="NZ_CP022684.1"/>
</dbReference>
<dbReference type="PROSITE" id="PS00879">
    <property type="entry name" value="ODR_DC_2_2"/>
    <property type="match status" value="1"/>
</dbReference>
<dbReference type="PRINTS" id="PR01180">
    <property type="entry name" value="ARGDCRBXLASE"/>
</dbReference>
<dbReference type="PANTHER" id="PTHR43295">
    <property type="entry name" value="ARGININE DECARBOXYLASE"/>
    <property type="match status" value="1"/>
</dbReference>
<keyword evidence="9 14" id="KW-0663">Pyridoxal phosphate</keyword>
<dbReference type="SUPFAM" id="SSF51419">
    <property type="entry name" value="PLP-binding barrel"/>
    <property type="match status" value="1"/>
</dbReference>
<dbReference type="GO" id="GO:0046872">
    <property type="term" value="F:metal ion binding"/>
    <property type="evidence" value="ECO:0007669"/>
    <property type="project" value="UniProtKB-KW"/>
</dbReference>
<evidence type="ECO:0000259" key="18">
    <source>
        <dbReference type="Pfam" id="PF17944"/>
    </source>
</evidence>
<dbReference type="KEGG" id="kak:Kalk_09335"/>
<dbReference type="Pfam" id="PF17810">
    <property type="entry name" value="Arg_decarb_HB"/>
    <property type="match status" value="1"/>
</dbReference>
<dbReference type="NCBIfam" id="TIGR01273">
    <property type="entry name" value="speA"/>
    <property type="match status" value="1"/>
</dbReference>
<organism evidence="19 20">
    <name type="scientific">Ketobacter alkanivorans</name>
    <dbReference type="NCBI Taxonomy" id="1917421"/>
    <lineage>
        <taxon>Bacteria</taxon>
        <taxon>Pseudomonadati</taxon>
        <taxon>Pseudomonadota</taxon>
        <taxon>Gammaproteobacteria</taxon>
        <taxon>Pseudomonadales</taxon>
        <taxon>Ketobacteraceae</taxon>
        <taxon>Ketobacter</taxon>
    </lineage>
</organism>
<comment type="cofactor">
    <cofactor evidence="2">
        <name>Mg(2+)</name>
        <dbReference type="ChEBI" id="CHEBI:18420"/>
    </cofactor>
</comment>
<dbReference type="InterPro" id="IPR009006">
    <property type="entry name" value="Ala_racemase/Decarboxylase_C"/>
</dbReference>
<keyword evidence="6" id="KW-0479">Metal-binding</keyword>
<keyword evidence="10" id="KW-0745">Spermidine biosynthesis</keyword>
<feature type="domain" description="Orn/DAP/Arg decarboxylase 2 N-terminal" evidence="16">
    <location>
        <begin position="83"/>
        <end position="341"/>
    </location>
</feature>
<dbReference type="EC" id="4.1.1.19" evidence="5 13"/>
<evidence type="ECO:0000256" key="13">
    <source>
        <dbReference type="NCBIfam" id="TIGR01273"/>
    </source>
</evidence>
<keyword evidence="7" id="KW-0210">Decarboxylase</keyword>
<evidence type="ECO:0000256" key="9">
    <source>
        <dbReference type="ARBA" id="ARBA00022898"/>
    </source>
</evidence>
<evidence type="ECO:0000313" key="19">
    <source>
        <dbReference type="EMBL" id="AUM12606.1"/>
    </source>
</evidence>
<dbReference type="Gene3D" id="1.10.287.3440">
    <property type="match status" value="1"/>
</dbReference>
<evidence type="ECO:0000256" key="12">
    <source>
        <dbReference type="ARBA" id="ARBA00023239"/>
    </source>
</evidence>
<gene>
    <name evidence="19" type="ORF">Kalk_09335</name>
</gene>
<dbReference type="NCBIfam" id="NF003763">
    <property type="entry name" value="PRK05354.1"/>
    <property type="match status" value="1"/>
</dbReference>
<evidence type="ECO:0000256" key="8">
    <source>
        <dbReference type="ARBA" id="ARBA00022842"/>
    </source>
</evidence>
<evidence type="ECO:0000256" key="3">
    <source>
        <dbReference type="ARBA" id="ARBA00002257"/>
    </source>
</evidence>
<keyword evidence="11" id="KW-0620">Polyamine biosynthesis</keyword>
<keyword evidence="8" id="KW-0460">Magnesium</keyword>
<feature type="domain" description="Arginine decarboxylase C-terminal helical" evidence="18">
    <location>
        <begin position="580"/>
        <end position="629"/>
    </location>
</feature>
<evidence type="ECO:0000256" key="14">
    <source>
        <dbReference type="PIRSR" id="PIRSR001336-50"/>
    </source>
</evidence>
<dbReference type="Pfam" id="PF17944">
    <property type="entry name" value="Arg_decarbox_C"/>
    <property type="match status" value="1"/>
</dbReference>
<evidence type="ECO:0000256" key="5">
    <source>
        <dbReference type="ARBA" id="ARBA00012426"/>
    </source>
</evidence>
<protein>
    <recommendedName>
        <fullName evidence="5 13">Arginine decarboxylase</fullName>
        <ecNumber evidence="5 13">4.1.1.19</ecNumber>
    </recommendedName>
</protein>
<feature type="modified residue" description="N6-(pyridoxal phosphate)lysine" evidence="14">
    <location>
        <position position="97"/>
    </location>
</feature>
<proteinExistence type="inferred from homology"/>
<dbReference type="InterPro" id="IPR029066">
    <property type="entry name" value="PLP-binding_barrel"/>
</dbReference>
<evidence type="ECO:0000256" key="7">
    <source>
        <dbReference type="ARBA" id="ARBA00022793"/>
    </source>
</evidence>
<dbReference type="GO" id="GO:0006527">
    <property type="term" value="P:L-arginine catabolic process"/>
    <property type="evidence" value="ECO:0007669"/>
    <property type="project" value="InterPro"/>
</dbReference>
<dbReference type="Gene3D" id="3.20.20.10">
    <property type="entry name" value="Alanine racemase"/>
    <property type="match status" value="1"/>
</dbReference>
<sequence length="630" mass="70161">MSNTTIDTARETYSIDNWSDGYFDINEQGLVDVGTGDARVPLQEILAAAQEVGMRTPVLMRFVDILRDRVAKLSGAFSKAMDTLQYTGHYTAVYPIKVNQQRRVVEEIYNGGVDDARCGVGLEAGSKPELMAVLAMSRGNSVIVCNGYKDREFVRLALIGEKMGRRVYIVVEKMTELKLVLDEAKAMQVQPRIGLRTRLSSIGKGNWQNTGGEKSKFGLSATQILDVIDTLKQHNALDRLQLLHFHLGSQISNIRDIQRGMKEAARYYSALRQAGCHVNVVDVGGGLGVDYEGTRSRSFCSMNYSMEEYAYTILLALREVCSQDDLPLPDVISESGRALTAHHAVLVSNVIGVESPAANRPQEPREDSPVVLQELARCYHEIEAATRSSSISELYHEVLYRLGEAQDMYTHGVFSLQDKAQAEQIYGAACQVLRGKLDLSSRAHQDILNELNEKLADKVFLNFSLFQSIPDAWGIDQVFPVLPITGLDQPLSRRGVVQDITCDSDGRIDQYVDTHDLASSLPLPEWNDQQGMSLAIFMVGAYQEILGDMHNLFGDTDAVDIALDGKGGFQFLNTLKGDTVDHILRYVQFDTMLLQQQIHEQLVLTDLSRSEQAVFLKELREGLTGYTYLE</sequence>
<dbReference type="InterPro" id="IPR022644">
    <property type="entry name" value="De-COase2_N"/>
</dbReference>
<dbReference type="PIRSF" id="PIRSF001336">
    <property type="entry name" value="Arg_decrbxlase"/>
    <property type="match status" value="1"/>
</dbReference>
<keyword evidence="20" id="KW-1185">Reference proteome</keyword>
<evidence type="ECO:0000256" key="10">
    <source>
        <dbReference type="ARBA" id="ARBA00023066"/>
    </source>
</evidence>
<feature type="domain" description="Arginine decarboxylase helical bundle" evidence="17">
    <location>
        <begin position="366"/>
        <end position="452"/>
    </location>
</feature>
<dbReference type="GO" id="GO:0008295">
    <property type="term" value="P:spermidine biosynthetic process"/>
    <property type="evidence" value="ECO:0007669"/>
    <property type="project" value="UniProtKB-UniRule"/>
</dbReference>
<dbReference type="EMBL" id="CP022684">
    <property type="protein sequence ID" value="AUM12606.1"/>
    <property type="molecule type" value="Genomic_DNA"/>
</dbReference>
<dbReference type="InterPro" id="IPR022657">
    <property type="entry name" value="De-COase2_CS"/>
</dbReference>
<name>A0A2K9LJR4_9GAMM</name>
<evidence type="ECO:0000256" key="1">
    <source>
        <dbReference type="ARBA" id="ARBA00001933"/>
    </source>
</evidence>
<dbReference type="PANTHER" id="PTHR43295:SF9">
    <property type="entry name" value="BIOSYNTHETIC ARGININE DECARBOXYLASE"/>
    <property type="match status" value="1"/>
</dbReference>
<dbReference type="InterPro" id="IPR002985">
    <property type="entry name" value="Arg_decrbxlase"/>
</dbReference>
<evidence type="ECO:0000256" key="2">
    <source>
        <dbReference type="ARBA" id="ARBA00001946"/>
    </source>
</evidence>
<evidence type="ECO:0000259" key="16">
    <source>
        <dbReference type="Pfam" id="PF02784"/>
    </source>
</evidence>
<dbReference type="AlphaFoldDB" id="A0A2K9LJR4"/>
<dbReference type="GO" id="GO:0033388">
    <property type="term" value="P:putrescine biosynthetic process from arginine"/>
    <property type="evidence" value="ECO:0007669"/>
    <property type="project" value="TreeGrafter"/>
</dbReference>
<evidence type="ECO:0000313" key="20">
    <source>
        <dbReference type="Proteomes" id="UP000235116"/>
    </source>
</evidence>
<evidence type="ECO:0000256" key="15">
    <source>
        <dbReference type="PIRSR" id="PIRSR600183-50"/>
    </source>
</evidence>
<dbReference type="PRINTS" id="PR01179">
    <property type="entry name" value="ODADCRBXLASE"/>
</dbReference>
<reference evidence="20" key="1">
    <citation type="submission" date="2017-08" db="EMBL/GenBank/DDBJ databases">
        <title>Direct submision.</title>
        <authorList>
            <person name="Kim S.-J."/>
            <person name="Rhee S.-K."/>
        </authorList>
    </citation>
    <scope>NUCLEOTIDE SEQUENCE [LARGE SCALE GENOMIC DNA]</scope>
    <source>
        <strain evidence="20">GI5</strain>
    </source>
</reference>
<dbReference type="OrthoDB" id="9802658at2"/>
<dbReference type="InterPro" id="IPR000183">
    <property type="entry name" value="Orn/DAP/Arg_de-COase"/>
</dbReference>
<comment type="similarity">
    <text evidence="4">Belongs to the Orn/Lys/Arg decarboxylase class-II family. SpeA subfamily.</text>
</comment>
<evidence type="ECO:0000259" key="17">
    <source>
        <dbReference type="Pfam" id="PF17810"/>
    </source>
</evidence>
<dbReference type="CDD" id="cd06830">
    <property type="entry name" value="PLPDE_III_ADC"/>
    <property type="match status" value="1"/>
</dbReference>
<dbReference type="PROSITE" id="PS00878">
    <property type="entry name" value="ODR_DC_2_1"/>
    <property type="match status" value="1"/>
</dbReference>
<dbReference type="InterPro" id="IPR022653">
    <property type="entry name" value="De-COase2_pyr-phos_BS"/>
</dbReference>
<feature type="active site" description="Proton donor" evidence="15">
    <location>
        <position position="502"/>
    </location>
</feature>
<dbReference type="GO" id="GO:0008792">
    <property type="term" value="F:arginine decarboxylase activity"/>
    <property type="evidence" value="ECO:0007669"/>
    <property type="project" value="UniProtKB-UniRule"/>
</dbReference>
<dbReference type="Gene3D" id="2.40.37.10">
    <property type="entry name" value="Lyase, Ornithine Decarboxylase, Chain A, domain 1"/>
    <property type="match status" value="1"/>
</dbReference>
<dbReference type="FunFam" id="3.20.20.10:FF:000001">
    <property type="entry name" value="Biosynthetic arginine decarboxylase"/>
    <property type="match status" value="1"/>
</dbReference>
<dbReference type="Pfam" id="PF02784">
    <property type="entry name" value="Orn_Arg_deC_N"/>
    <property type="match status" value="1"/>
</dbReference>
<accession>A0A2K9LJR4</accession>
<dbReference type="SUPFAM" id="SSF50621">
    <property type="entry name" value="Alanine racemase C-terminal domain-like"/>
    <property type="match status" value="1"/>
</dbReference>
<evidence type="ECO:0000256" key="4">
    <source>
        <dbReference type="ARBA" id="ARBA00008357"/>
    </source>
</evidence>
<evidence type="ECO:0000256" key="6">
    <source>
        <dbReference type="ARBA" id="ARBA00022723"/>
    </source>
</evidence>
<dbReference type="InterPro" id="IPR040634">
    <property type="entry name" value="Arg_decarb_HB"/>
</dbReference>
<keyword evidence="12" id="KW-0456">Lyase</keyword>